<dbReference type="Proteomes" id="UP001242045">
    <property type="component" value="Unassembled WGS sequence"/>
</dbReference>
<dbReference type="PRINTS" id="PR00598">
    <property type="entry name" value="HTHMARR"/>
</dbReference>
<dbReference type="InterPro" id="IPR039422">
    <property type="entry name" value="MarR/SlyA-like"/>
</dbReference>
<dbReference type="GO" id="GO:0006950">
    <property type="term" value="P:response to stress"/>
    <property type="evidence" value="ECO:0007669"/>
    <property type="project" value="TreeGrafter"/>
</dbReference>
<evidence type="ECO:0000256" key="1">
    <source>
        <dbReference type="SAM" id="MobiDB-lite"/>
    </source>
</evidence>
<name>A0AAW8CXG9_9BURK</name>
<protein>
    <submittedName>
        <fullName evidence="3">DNA-binding MarR family transcriptional regulator</fullName>
    </submittedName>
</protein>
<dbReference type="InterPro" id="IPR036388">
    <property type="entry name" value="WH-like_DNA-bd_sf"/>
</dbReference>
<feature type="compositionally biased region" description="Basic residues" evidence="1">
    <location>
        <begin position="170"/>
        <end position="181"/>
    </location>
</feature>
<dbReference type="PANTHER" id="PTHR33164:SF43">
    <property type="entry name" value="HTH-TYPE TRANSCRIPTIONAL REPRESSOR YETL"/>
    <property type="match status" value="1"/>
</dbReference>
<proteinExistence type="predicted"/>
<reference evidence="3" key="1">
    <citation type="submission" date="2023-07" db="EMBL/GenBank/DDBJ databases">
        <title>Sorghum-associated microbial communities from plants grown in Nebraska, USA.</title>
        <authorList>
            <person name="Schachtman D."/>
        </authorList>
    </citation>
    <scope>NUCLEOTIDE SEQUENCE</scope>
    <source>
        <strain evidence="3">DS3754</strain>
    </source>
</reference>
<dbReference type="InterPro" id="IPR000835">
    <property type="entry name" value="HTH_MarR-typ"/>
</dbReference>
<dbReference type="PROSITE" id="PS50995">
    <property type="entry name" value="HTH_MARR_2"/>
    <property type="match status" value="1"/>
</dbReference>
<dbReference type="AlphaFoldDB" id="A0AAW8CXG9"/>
<dbReference type="SUPFAM" id="SSF46785">
    <property type="entry name" value="Winged helix' DNA-binding domain"/>
    <property type="match status" value="1"/>
</dbReference>
<dbReference type="GO" id="GO:0003677">
    <property type="term" value="F:DNA binding"/>
    <property type="evidence" value="ECO:0007669"/>
    <property type="project" value="UniProtKB-KW"/>
</dbReference>
<keyword evidence="3" id="KW-0238">DNA-binding</keyword>
<accession>A0AAW8CXG9</accession>
<evidence type="ECO:0000259" key="2">
    <source>
        <dbReference type="PROSITE" id="PS50995"/>
    </source>
</evidence>
<dbReference type="GO" id="GO:0003700">
    <property type="term" value="F:DNA-binding transcription factor activity"/>
    <property type="evidence" value="ECO:0007669"/>
    <property type="project" value="InterPro"/>
</dbReference>
<feature type="region of interest" description="Disordered" evidence="1">
    <location>
        <begin position="159"/>
        <end position="181"/>
    </location>
</feature>
<evidence type="ECO:0000313" key="4">
    <source>
        <dbReference type="Proteomes" id="UP001242045"/>
    </source>
</evidence>
<sequence>MSVFPDAGALRAPRSLDDLLLYRLSRAARAGGGMVTRMVEGGFGITRREWGMVSTLAEVGEITPSALAQRLDLDRVRTSRGLRSLTEKKLVERRQDTEDRREVHVRLSPSGRQLFGELFPRVASLNSELLDGIDAAHIDIFLQCLRRLEVRGTELSAQGVVPEKADRRAGGTRHHWPKRGN</sequence>
<feature type="domain" description="HTH marR-type" evidence="2">
    <location>
        <begin position="17"/>
        <end position="150"/>
    </location>
</feature>
<dbReference type="Pfam" id="PF12802">
    <property type="entry name" value="MarR_2"/>
    <property type="match status" value="1"/>
</dbReference>
<dbReference type="EMBL" id="JAUSRD010000003">
    <property type="protein sequence ID" value="MDP9892301.1"/>
    <property type="molecule type" value="Genomic_DNA"/>
</dbReference>
<dbReference type="InterPro" id="IPR036390">
    <property type="entry name" value="WH_DNA-bd_sf"/>
</dbReference>
<dbReference type="PANTHER" id="PTHR33164">
    <property type="entry name" value="TRANSCRIPTIONAL REGULATOR, MARR FAMILY"/>
    <property type="match status" value="1"/>
</dbReference>
<comment type="caution">
    <text evidence="3">The sequence shown here is derived from an EMBL/GenBank/DDBJ whole genome shotgun (WGS) entry which is preliminary data.</text>
</comment>
<dbReference type="SMART" id="SM00347">
    <property type="entry name" value="HTH_MARR"/>
    <property type="match status" value="1"/>
</dbReference>
<organism evidence="3 4">
    <name type="scientific">Variovorax boronicumulans</name>
    <dbReference type="NCBI Taxonomy" id="436515"/>
    <lineage>
        <taxon>Bacteria</taxon>
        <taxon>Pseudomonadati</taxon>
        <taxon>Pseudomonadota</taxon>
        <taxon>Betaproteobacteria</taxon>
        <taxon>Burkholderiales</taxon>
        <taxon>Comamonadaceae</taxon>
        <taxon>Variovorax</taxon>
    </lineage>
</organism>
<gene>
    <name evidence="3" type="ORF">J2W31_001406</name>
</gene>
<evidence type="ECO:0000313" key="3">
    <source>
        <dbReference type="EMBL" id="MDP9892301.1"/>
    </source>
</evidence>
<dbReference type="RefSeq" id="WP_307684284.1">
    <property type="nucleotide sequence ID" value="NZ_JAUSRD010000003.1"/>
</dbReference>
<dbReference type="Gene3D" id="1.10.10.10">
    <property type="entry name" value="Winged helix-like DNA-binding domain superfamily/Winged helix DNA-binding domain"/>
    <property type="match status" value="1"/>
</dbReference>